<keyword evidence="2" id="KW-1185">Reference proteome</keyword>
<dbReference type="AlphaFoldDB" id="A0A221T016"/>
<dbReference type="KEGG" id="dfc:DFI_13715"/>
<organism evidence="1 2">
    <name type="scientific">Deinococcus ficus</name>
    <dbReference type="NCBI Taxonomy" id="317577"/>
    <lineage>
        <taxon>Bacteria</taxon>
        <taxon>Thermotogati</taxon>
        <taxon>Deinococcota</taxon>
        <taxon>Deinococci</taxon>
        <taxon>Deinococcales</taxon>
        <taxon>Deinococcaceae</taxon>
        <taxon>Deinococcus</taxon>
    </lineage>
</organism>
<geneLocation type="plasmid" evidence="2">
    <name>pdfi1</name>
</geneLocation>
<name>A0A221T016_9DEIO</name>
<dbReference type="STRING" id="317577.GCA_000419625_02939"/>
<accession>A0A221T016</accession>
<dbReference type="Proteomes" id="UP000259030">
    <property type="component" value="Plasmid pDFI1"/>
</dbReference>
<evidence type="ECO:0000313" key="2">
    <source>
        <dbReference type="Proteomes" id="UP000259030"/>
    </source>
</evidence>
<reference evidence="1 2" key="1">
    <citation type="submission" date="2017-05" db="EMBL/GenBank/DDBJ databases">
        <title>The complete genome sequence of Deinococcus ficus isolated from the rhizosphere of the Ficus religiosa L. in Taiwan.</title>
        <authorList>
            <person name="Wu K.-M."/>
            <person name="Liao T.-L."/>
            <person name="Liu Y.-M."/>
            <person name="Young C.-C."/>
            <person name="Tsai S.-F."/>
        </authorList>
    </citation>
    <scope>NUCLEOTIDE SEQUENCE [LARGE SCALE GENOMIC DNA]</scope>
    <source>
        <strain evidence="1 2">CC-FR2-10</strain>
        <plasmid evidence="2">pdfi1</plasmid>
    </source>
</reference>
<sequence length="70" mass="6894">MTLMNSLLDYPVGSARLTGPPGPVPAPCLATGPSALTASVLHADTEYPVGSARLTGAALTGPLPRPAAPS</sequence>
<dbReference type="EMBL" id="CP021082">
    <property type="protein sequence ID" value="ASN82252.1"/>
    <property type="molecule type" value="Genomic_DNA"/>
</dbReference>
<gene>
    <name evidence="1" type="ORF">DFI_13715</name>
</gene>
<evidence type="ECO:0000313" key="1">
    <source>
        <dbReference type="EMBL" id="ASN82252.1"/>
    </source>
</evidence>
<keyword evidence="1" id="KW-0614">Plasmid</keyword>
<protein>
    <submittedName>
        <fullName evidence="1">Uncharacterized protein</fullName>
    </submittedName>
</protein>
<proteinExistence type="predicted"/>